<proteinExistence type="predicted"/>
<evidence type="ECO:0000313" key="3">
    <source>
        <dbReference type="Proteomes" id="UP000294299"/>
    </source>
</evidence>
<protein>
    <submittedName>
        <fullName evidence="2">Uncharacterized protein</fullName>
    </submittedName>
</protein>
<reference evidence="2 3" key="1">
    <citation type="submission" date="2019-02" db="EMBL/GenBank/DDBJ databases">
        <authorList>
            <person name="Lehtovirta-Morley E L."/>
        </authorList>
    </citation>
    <scope>NUCLEOTIDE SEQUENCE [LARGE SCALE GENOMIC DNA]</scope>
    <source>
        <strain evidence="2">NFRAN1</strain>
    </source>
</reference>
<feature type="region of interest" description="Disordered" evidence="1">
    <location>
        <begin position="143"/>
        <end position="180"/>
    </location>
</feature>
<dbReference type="AlphaFoldDB" id="A0A484ICV8"/>
<keyword evidence="3" id="KW-1185">Reference proteome</keyword>
<organism evidence="2 3">
    <name type="scientific">Candidatus Nitrosocosmicus franklandianus</name>
    <dbReference type="NCBI Taxonomy" id="1798806"/>
    <lineage>
        <taxon>Archaea</taxon>
        <taxon>Nitrososphaerota</taxon>
        <taxon>Nitrososphaeria</taxon>
        <taxon>Nitrososphaerales</taxon>
        <taxon>Nitrososphaeraceae</taxon>
        <taxon>Candidatus Nitrosocosmicus</taxon>
    </lineage>
</organism>
<gene>
    <name evidence="2" type="ORF">NFRAN_2618</name>
</gene>
<name>A0A484ICV8_9ARCH</name>
<dbReference type="KEGG" id="nfn:NFRAN_2618"/>
<evidence type="ECO:0000256" key="1">
    <source>
        <dbReference type="SAM" id="MobiDB-lite"/>
    </source>
</evidence>
<dbReference type="Proteomes" id="UP000294299">
    <property type="component" value="Chromosome NFRAN"/>
</dbReference>
<feature type="compositionally biased region" description="Gly residues" evidence="1">
    <location>
        <begin position="156"/>
        <end position="174"/>
    </location>
</feature>
<sequence>MRLMLNIKIFGLAFVLSTLLVLNQSQYIDVLGQQNIKQFDMILLNQQYYNNPFVDQLVGEILNNGTHTAKSVEISALFYNDSGIVGHESSGTDPTTISAGDKSTFTLQIDDEVIRSEAEGYEFTLKWKDEQSTDYFLRISGGEIAESVGRDDGDDSSGGGGGDDGDDSSGGGGGDDGDEE</sequence>
<accession>A0A484ICV8</accession>
<evidence type="ECO:0000313" key="2">
    <source>
        <dbReference type="EMBL" id="VFJ14940.1"/>
    </source>
</evidence>
<dbReference type="EMBL" id="LR216287">
    <property type="protein sequence ID" value="VFJ14940.1"/>
    <property type="molecule type" value="Genomic_DNA"/>
</dbReference>